<protein>
    <submittedName>
        <fullName evidence="6">Uncharacterized protein</fullName>
    </submittedName>
</protein>
<comment type="caution">
    <text evidence="6">The sequence shown here is derived from an EMBL/GenBank/DDBJ whole genome shotgun (WGS) entry which is preliminary data.</text>
</comment>
<reference evidence="6" key="1">
    <citation type="submission" date="2022-07" db="EMBL/GenBank/DDBJ databases">
        <title>Chromosome-level genome of Muraenolepis orangiensis.</title>
        <authorList>
            <person name="Kim J."/>
        </authorList>
    </citation>
    <scope>NUCLEOTIDE SEQUENCE</scope>
    <source>
        <strain evidence="6">KU_S4_2022</strain>
        <tissue evidence="6">Muscle</tissue>
    </source>
</reference>
<dbReference type="OrthoDB" id="10043504at2759"/>
<name>A0A9Q0IQF3_9TELE</name>
<dbReference type="GO" id="GO:0051607">
    <property type="term" value="P:defense response to virus"/>
    <property type="evidence" value="ECO:0007669"/>
    <property type="project" value="TreeGrafter"/>
</dbReference>
<dbReference type="Gene3D" id="1.25.40.10">
    <property type="entry name" value="Tetratricopeptide repeat domain"/>
    <property type="match status" value="4"/>
</dbReference>
<comment type="similarity">
    <text evidence="5">Belongs to the IFIT family.</text>
</comment>
<dbReference type="InterPro" id="IPR011990">
    <property type="entry name" value="TPR-like_helical_dom_sf"/>
</dbReference>
<sequence length="538" mass="61190">MIPVLSASLFLPRGRMSTWLVLGGETISSVTLAPDTLIWTHLGIGVLGTLALRARLGALECHFTWELDNTRSNVLYLRDKLKDIGTDQGNPWLGHIYNLRAHIHFQLASQEDTTGSTLEDALRCFGTAAEALRQVRNTASYEGPWLLVNYGNLAWLHFHMEEHAESLVYVGKVEALLQEYPSPIQEQLHQEVLAEKAWTLMNFGPASKSKAVEYFTKAIEVEPDMVEWTTSHALALSISSKDPSPEQKANILKVLRRATERDPDNLYIVAVYLKRLAETGEAIEDQARKLAKKVLRRPQSLYSGIRPLLRLYRRYGSLDEAIGVAKEASDRHPNARHLKDCLARCYMWKVFSDDRDSLLIHSLRERAIVLYTEVVKLYPYTFLKAKISLAKLYAARHNKMESDEIFKELLATVEYMVEWTTSHALALSISSKDPSPEQKANILKVLRRATERDPDNLYIAAVYLERLAETGGAIEDQARKLAERVLRRPQSIYSGIRPLLRLYRRFGSLDEAIDVAKEASDRHPNARHLKDCLARCYK</sequence>
<evidence type="ECO:0000256" key="4">
    <source>
        <dbReference type="ARBA" id="ARBA00022859"/>
    </source>
</evidence>
<gene>
    <name evidence="6" type="ORF">NHX12_026071</name>
</gene>
<dbReference type="Proteomes" id="UP001148018">
    <property type="component" value="Unassembled WGS sequence"/>
</dbReference>
<evidence type="ECO:0000256" key="5">
    <source>
        <dbReference type="ARBA" id="ARBA00038336"/>
    </source>
</evidence>
<evidence type="ECO:0000256" key="3">
    <source>
        <dbReference type="ARBA" id="ARBA00022803"/>
    </source>
</evidence>
<dbReference type="PANTHER" id="PTHR10271">
    <property type="entry name" value="INTERFERON-INDUCED PROTEIN WITH TETRATRICOPEPTIDE REPEATS"/>
    <property type="match status" value="1"/>
</dbReference>
<keyword evidence="3" id="KW-0802">TPR repeat</keyword>
<keyword evidence="2" id="KW-0677">Repeat</keyword>
<keyword evidence="7" id="KW-1185">Reference proteome</keyword>
<dbReference type="PANTHER" id="PTHR10271:SF14">
    <property type="entry name" value="INTERFERON-INDUCED PROTEIN WITH TETRATRICOPEPTIDE REPEATS-RELATED"/>
    <property type="match status" value="1"/>
</dbReference>
<keyword evidence="4" id="KW-0391">Immunity</keyword>
<dbReference type="GO" id="GO:0045087">
    <property type="term" value="P:innate immune response"/>
    <property type="evidence" value="ECO:0007669"/>
    <property type="project" value="UniProtKB-KW"/>
</dbReference>
<dbReference type="GO" id="GO:0005829">
    <property type="term" value="C:cytosol"/>
    <property type="evidence" value="ECO:0007669"/>
    <property type="project" value="TreeGrafter"/>
</dbReference>
<organism evidence="6 7">
    <name type="scientific">Muraenolepis orangiensis</name>
    <name type="common">Patagonian moray cod</name>
    <dbReference type="NCBI Taxonomy" id="630683"/>
    <lineage>
        <taxon>Eukaryota</taxon>
        <taxon>Metazoa</taxon>
        <taxon>Chordata</taxon>
        <taxon>Craniata</taxon>
        <taxon>Vertebrata</taxon>
        <taxon>Euteleostomi</taxon>
        <taxon>Actinopterygii</taxon>
        <taxon>Neopterygii</taxon>
        <taxon>Teleostei</taxon>
        <taxon>Neoteleostei</taxon>
        <taxon>Acanthomorphata</taxon>
        <taxon>Zeiogadaria</taxon>
        <taxon>Gadariae</taxon>
        <taxon>Gadiformes</taxon>
        <taxon>Muraenolepidoidei</taxon>
        <taxon>Muraenolepididae</taxon>
        <taxon>Muraenolepis</taxon>
    </lineage>
</organism>
<evidence type="ECO:0000256" key="1">
    <source>
        <dbReference type="ARBA" id="ARBA00022588"/>
    </source>
</evidence>
<proteinExistence type="inferred from homology"/>
<evidence type="ECO:0000313" key="7">
    <source>
        <dbReference type="Proteomes" id="UP001148018"/>
    </source>
</evidence>
<dbReference type="EMBL" id="JANIIK010000042">
    <property type="protein sequence ID" value="KAJ3606550.1"/>
    <property type="molecule type" value="Genomic_DNA"/>
</dbReference>
<dbReference type="SUPFAM" id="SSF48452">
    <property type="entry name" value="TPR-like"/>
    <property type="match status" value="2"/>
</dbReference>
<keyword evidence="1" id="KW-0399">Innate immunity</keyword>
<dbReference type="AlphaFoldDB" id="A0A9Q0IQF3"/>
<dbReference type="FunFam" id="1.25.40.10:FF:000036">
    <property type="entry name" value="interferon-induced protein with tetratricopeptide repeats 5"/>
    <property type="match status" value="1"/>
</dbReference>
<evidence type="ECO:0000256" key="2">
    <source>
        <dbReference type="ARBA" id="ARBA00022737"/>
    </source>
</evidence>
<evidence type="ECO:0000313" key="6">
    <source>
        <dbReference type="EMBL" id="KAJ3606550.1"/>
    </source>
</evidence>
<accession>A0A9Q0IQF3</accession>